<dbReference type="Proteomes" id="UP001501237">
    <property type="component" value="Unassembled WGS sequence"/>
</dbReference>
<evidence type="ECO:0000313" key="4">
    <source>
        <dbReference type="Proteomes" id="UP001501237"/>
    </source>
</evidence>
<organism evidence="3 4">
    <name type="scientific">Actinocorallia longicatena</name>
    <dbReference type="NCBI Taxonomy" id="111803"/>
    <lineage>
        <taxon>Bacteria</taxon>
        <taxon>Bacillati</taxon>
        <taxon>Actinomycetota</taxon>
        <taxon>Actinomycetes</taxon>
        <taxon>Streptosporangiales</taxon>
        <taxon>Thermomonosporaceae</taxon>
        <taxon>Actinocorallia</taxon>
    </lineage>
</organism>
<evidence type="ECO:0000313" key="3">
    <source>
        <dbReference type="EMBL" id="GAA3200870.1"/>
    </source>
</evidence>
<accession>A0ABP6Q5D9</accession>
<protein>
    <submittedName>
        <fullName evidence="3">Uncharacterized protein</fullName>
    </submittedName>
</protein>
<dbReference type="EMBL" id="BAAAUV010000003">
    <property type="protein sequence ID" value="GAA3200870.1"/>
    <property type="molecule type" value="Genomic_DNA"/>
</dbReference>
<feature type="region of interest" description="Disordered" evidence="1">
    <location>
        <begin position="37"/>
        <end position="137"/>
    </location>
</feature>
<feature type="transmembrane region" description="Helical" evidence="2">
    <location>
        <begin position="6"/>
        <end position="26"/>
    </location>
</feature>
<feature type="compositionally biased region" description="Low complexity" evidence="1">
    <location>
        <begin position="108"/>
        <end position="137"/>
    </location>
</feature>
<keyword evidence="2" id="KW-0812">Transmembrane</keyword>
<name>A0ABP6Q5D9_9ACTN</name>
<evidence type="ECO:0000256" key="2">
    <source>
        <dbReference type="SAM" id="Phobius"/>
    </source>
</evidence>
<proteinExistence type="predicted"/>
<keyword evidence="2" id="KW-0472">Membrane</keyword>
<keyword evidence="2" id="KW-1133">Transmembrane helix</keyword>
<evidence type="ECO:0000256" key="1">
    <source>
        <dbReference type="SAM" id="MobiDB-lite"/>
    </source>
</evidence>
<sequence length="137" mass="14531">MTEIALVLMIPFVMVSVIALLIIFAIRSATRRAFNGVRYPHPLQGGGYRRDGSPSSPFDAFFADSTYGNGGHAHPRHENGHHDQGFSFDHGSSHHHGHSHGHSHDHGSSFGYDSGSSGYDSGSSSSDSGSSSSSSCD</sequence>
<keyword evidence="4" id="KW-1185">Reference proteome</keyword>
<comment type="caution">
    <text evidence="3">The sequence shown here is derived from an EMBL/GenBank/DDBJ whole genome shotgun (WGS) entry which is preliminary data.</text>
</comment>
<reference evidence="4" key="1">
    <citation type="journal article" date="2019" name="Int. J. Syst. Evol. Microbiol.">
        <title>The Global Catalogue of Microorganisms (GCM) 10K type strain sequencing project: providing services to taxonomists for standard genome sequencing and annotation.</title>
        <authorList>
            <consortium name="The Broad Institute Genomics Platform"/>
            <consortium name="The Broad Institute Genome Sequencing Center for Infectious Disease"/>
            <person name="Wu L."/>
            <person name="Ma J."/>
        </authorList>
    </citation>
    <scope>NUCLEOTIDE SEQUENCE [LARGE SCALE GENOMIC DNA]</scope>
    <source>
        <strain evidence="4">JCM 9377</strain>
    </source>
</reference>
<dbReference type="RefSeq" id="WP_344823442.1">
    <property type="nucleotide sequence ID" value="NZ_BAAAUV010000003.1"/>
</dbReference>
<gene>
    <name evidence="3" type="ORF">GCM10010468_13810</name>
</gene>